<dbReference type="PANTHER" id="PTHR48081">
    <property type="entry name" value="AB HYDROLASE SUPERFAMILY PROTEIN C4A8.06C"/>
    <property type="match status" value="1"/>
</dbReference>
<evidence type="ECO:0000313" key="4">
    <source>
        <dbReference type="EMBL" id="SLN51313.1"/>
    </source>
</evidence>
<dbReference type="EC" id="3.1.1.1" evidence="4"/>
<dbReference type="RefSeq" id="WP_085836937.1">
    <property type="nucleotide sequence ID" value="NZ_FWFS01000008.1"/>
</dbReference>
<dbReference type="InterPro" id="IPR050300">
    <property type="entry name" value="GDXG_lipolytic_enzyme"/>
</dbReference>
<dbReference type="InterPro" id="IPR029058">
    <property type="entry name" value="AB_hydrolase_fold"/>
</dbReference>
<organism evidence="4 5">
    <name type="scientific">Aquimixticola soesokkakensis</name>
    <dbReference type="NCBI Taxonomy" id="1519096"/>
    <lineage>
        <taxon>Bacteria</taxon>
        <taxon>Pseudomonadati</taxon>
        <taxon>Pseudomonadota</taxon>
        <taxon>Alphaproteobacteria</taxon>
        <taxon>Rhodobacterales</taxon>
        <taxon>Paracoccaceae</taxon>
        <taxon>Aquimixticola</taxon>
    </lineage>
</organism>
<name>A0A1Y5SYK7_9RHOB</name>
<evidence type="ECO:0000259" key="3">
    <source>
        <dbReference type="Pfam" id="PF20434"/>
    </source>
</evidence>
<dbReference type="SUPFAM" id="SSF53474">
    <property type="entry name" value="alpha/beta-Hydrolases"/>
    <property type="match status" value="1"/>
</dbReference>
<proteinExistence type="predicted"/>
<feature type="signal peptide" evidence="2">
    <location>
        <begin position="1"/>
        <end position="18"/>
    </location>
</feature>
<evidence type="ECO:0000313" key="5">
    <source>
        <dbReference type="Proteomes" id="UP000193862"/>
    </source>
</evidence>
<dbReference type="EMBL" id="FWFS01000008">
    <property type="protein sequence ID" value="SLN51313.1"/>
    <property type="molecule type" value="Genomic_DNA"/>
</dbReference>
<gene>
    <name evidence="4" type="ORF">AQS8620_02203</name>
</gene>
<sequence length="310" mass="32641">MMMKRAAVICVVALSAQAGVAQVAQNPEIASQLDAMGQAFNPETIGATFGIYKPLHASPDASVSVLTDQSYGSDGRNMLDVYRPAEADGSAPIVVFAHGGGFVRGSKDDVAHIGAWLAQNGMVGVTFNYRLAPEAVWPSGIEDQAAVVDWIRTHPDLHKGNPDRIIVMGNSAGTAHVAGYLGQGRPEGVIAAVLISPPALELTDHPLDPARDATYFTGDDLGAQSPLAGLVASEVPLMVALAQYDIPLVQAQTATLLAAEVAAKARLPMLATAYGHNHISIVEHLGTEDRVFGEDILAFIRLQVLRADRP</sequence>
<dbReference type="Pfam" id="PF20434">
    <property type="entry name" value="BD-FAE"/>
    <property type="match status" value="1"/>
</dbReference>
<dbReference type="InterPro" id="IPR049492">
    <property type="entry name" value="BD-FAE-like_dom"/>
</dbReference>
<accession>A0A1Y5SYK7</accession>
<dbReference type="Gene3D" id="3.40.50.1820">
    <property type="entry name" value="alpha/beta hydrolase"/>
    <property type="match status" value="1"/>
</dbReference>
<dbReference type="OrthoDB" id="9771666at2"/>
<dbReference type="GO" id="GO:0106435">
    <property type="term" value="F:carboxylesterase activity"/>
    <property type="evidence" value="ECO:0007669"/>
    <property type="project" value="UniProtKB-EC"/>
</dbReference>
<evidence type="ECO:0000256" key="1">
    <source>
        <dbReference type="ARBA" id="ARBA00022801"/>
    </source>
</evidence>
<dbReference type="Proteomes" id="UP000193862">
    <property type="component" value="Unassembled WGS sequence"/>
</dbReference>
<protein>
    <submittedName>
        <fullName evidence="4">Carboxylesterase</fullName>
        <ecNumber evidence="4">3.1.1.1</ecNumber>
    </submittedName>
</protein>
<keyword evidence="2" id="KW-0732">Signal</keyword>
<keyword evidence="1 4" id="KW-0378">Hydrolase</keyword>
<dbReference type="AlphaFoldDB" id="A0A1Y5SYK7"/>
<reference evidence="4 5" key="1">
    <citation type="submission" date="2017-03" db="EMBL/GenBank/DDBJ databases">
        <authorList>
            <person name="Afonso C.L."/>
            <person name="Miller P.J."/>
            <person name="Scott M.A."/>
            <person name="Spackman E."/>
            <person name="Goraichik I."/>
            <person name="Dimitrov K.M."/>
            <person name="Suarez D.L."/>
            <person name="Swayne D.E."/>
        </authorList>
    </citation>
    <scope>NUCLEOTIDE SEQUENCE [LARGE SCALE GENOMIC DNA]</scope>
    <source>
        <strain evidence="4 5">CECT 8620</strain>
    </source>
</reference>
<evidence type="ECO:0000256" key="2">
    <source>
        <dbReference type="SAM" id="SignalP"/>
    </source>
</evidence>
<feature type="chain" id="PRO_5012531653" evidence="2">
    <location>
        <begin position="19"/>
        <end position="310"/>
    </location>
</feature>
<keyword evidence="5" id="KW-1185">Reference proteome</keyword>
<feature type="domain" description="BD-FAE-like" evidence="3">
    <location>
        <begin position="79"/>
        <end position="182"/>
    </location>
</feature>